<dbReference type="AlphaFoldDB" id="A0A9P8NWS6"/>
<reference evidence="2" key="2">
    <citation type="submission" date="2021-01" db="EMBL/GenBank/DDBJ databases">
        <authorList>
            <person name="Schikora-Tamarit M.A."/>
        </authorList>
    </citation>
    <scope>NUCLEOTIDE SEQUENCE</scope>
    <source>
        <strain evidence="2">NCAIM Y.01608</strain>
    </source>
</reference>
<keyword evidence="1" id="KW-0472">Membrane</keyword>
<protein>
    <submittedName>
        <fullName evidence="2">Uncharacterized protein</fullName>
    </submittedName>
</protein>
<proteinExistence type="predicted"/>
<dbReference type="EMBL" id="JAEUBD010001468">
    <property type="protein sequence ID" value="KAH3660864.1"/>
    <property type="molecule type" value="Genomic_DNA"/>
</dbReference>
<evidence type="ECO:0000256" key="1">
    <source>
        <dbReference type="SAM" id="Phobius"/>
    </source>
</evidence>
<evidence type="ECO:0000313" key="2">
    <source>
        <dbReference type="EMBL" id="KAH3660864.1"/>
    </source>
</evidence>
<keyword evidence="1" id="KW-0812">Transmembrane</keyword>
<keyword evidence="1" id="KW-1133">Transmembrane helix</keyword>
<evidence type="ECO:0000313" key="3">
    <source>
        <dbReference type="Proteomes" id="UP000788993"/>
    </source>
</evidence>
<accession>A0A9P8NWS6</accession>
<gene>
    <name evidence="2" type="ORF">OGATHE_005196</name>
</gene>
<feature type="transmembrane region" description="Helical" evidence="1">
    <location>
        <begin position="6"/>
        <end position="30"/>
    </location>
</feature>
<dbReference type="Proteomes" id="UP000788993">
    <property type="component" value="Unassembled WGS sequence"/>
</dbReference>
<reference evidence="2" key="1">
    <citation type="journal article" date="2021" name="Open Biol.">
        <title>Shared evolutionary footprints suggest mitochondrial oxidative damage underlies multiple complex I losses in fungi.</title>
        <authorList>
            <person name="Schikora-Tamarit M.A."/>
            <person name="Marcet-Houben M."/>
            <person name="Nosek J."/>
            <person name="Gabaldon T."/>
        </authorList>
    </citation>
    <scope>NUCLEOTIDE SEQUENCE</scope>
    <source>
        <strain evidence="2">NCAIM Y.01608</strain>
    </source>
</reference>
<comment type="caution">
    <text evidence="2">The sequence shown here is derived from an EMBL/GenBank/DDBJ whole genome shotgun (WGS) entry which is preliminary data.</text>
</comment>
<organism evidence="2 3">
    <name type="scientific">Ogataea polymorpha</name>
    <dbReference type="NCBI Taxonomy" id="460523"/>
    <lineage>
        <taxon>Eukaryota</taxon>
        <taxon>Fungi</taxon>
        <taxon>Dikarya</taxon>
        <taxon>Ascomycota</taxon>
        <taxon>Saccharomycotina</taxon>
        <taxon>Pichiomycetes</taxon>
        <taxon>Pichiales</taxon>
        <taxon>Pichiaceae</taxon>
        <taxon>Ogataea</taxon>
    </lineage>
</organism>
<name>A0A9P8NWS6_9ASCO</name>
<sequence length="79" mass="8830">MPSIRTGSWTFEVFILVSKYFTILLIWFLTATSEDENLRRIGAKYKFKADSNLTSVSANASRSSTFSTSANSLLIADIK</sequence>
<keyword evidence="3" id="KW-1185">Reference proteome</keyword>